<dbReference type="InterPro" id="IPR020948">
    <property type="entry name" value="P_starv_induced_PsiE-like"/>
</dbReference>
<feature type="transmembrane region" description="Helical" evidence="8">
    <location>
        <begin position="96"/>
        <end position="117"/>
    </location>
</feature>
<keyword evidence="5 8" id="KW-0812">Transmembrane</keyword>
<keyword evidence="7 8" id="KW-0472">Membrane</keyword>
<organism evidence="9 10">
    <name type="scientific">Tolumonas osonensis</name>
    <dbReference type="NCBI Taxonomy" id="675874"/>
    <lineage>
        <taxon>Bacteria</taxon>
        <taxon>Pseudomonadati</taxon>
        <taxon>Pseudomonadota</taxon>
        <taxon>Gammaproteobacteria</taxon>
        <taxon>Aeromonadales</taxon>
        <taxon>Aeromonadaceae</taxon>
        <taxon>Tolumonas</taxon>
    </lineage>
</organism>
<evidence type="ECO:0000256" key="8">
    <source>
        <dbReference type="SAM" id="Phobius"/>
    </source>
</evidence>
<dbReference type="PANTHER" id="PTHR37819:SF1">
    <property type="entry name" value="PROTEIN PSIE"/>
    <property type="match status" value="1"/>
</dbReference>
<evidence type="ECO:0000313" key="9">
    <source>
        <dbReference type="EMBL" id="MBB6054194.1"/>
    </source>
</evidence>
<protein>
    <recommendedName>
        <fullName evidence="3">Protein PsiE</fullName>
    </recommendedName>
</protein>
<feature type="transmembrane region" description="Helical" evidence="8">
    <location>
        <begin position="45"/>
        <end position="66"/>
    </location>
</feature>
<keyword evidence="10" id="KW-1185">Reference proteome</keyword>
<sequence>MRPINNLIRTALEWMQDIGLVIIAIASIFAIGTEVLSMISLQKVALADLLLMFIYLEVLAMVSMYLQSGKMPIRIPLYIAIVALARYLILDMKSMDAWQLVGVSASAFLLAVTVLVIRYGHLKFPYESDSKDKHSEL</sequence>
<gene>
    <name evidence="9" type="ORF">HNR75_000059</name>
</gene>
<evidence type="ECO:0000256" key="1">
    <source>
        <dbReference type="ARBA" id="ARBA00004429"/>
    </source>
</evidence>
<evidence type="ECO:0000256" key="2">
    <source>
        <dbReference type="ARBA" id="ARBA00005632"/>
    </source>
</evidence>
<accession>A0A841G4Z6</accession>
<evidence type="ECO:0000256" key="4">
    <source>
        <dbReference type="ARBA" id="ARBA00022475"/>
    </source>
</evidence>
<name>A0A841G4Z6_9GAMM</name>
<dbReference type="RefSeq" id="WP_188025023.1">
    <property type="nucleotide sequence ID" value="NZ_JACHGR010000001.1"/>
</dbReference>
<evidence type="ECO:0000313" key="10">
    <source>
        <dbReference type="Proteomes" id="UP000585721"/>
    </source>
</evidence>
<dbReference type="EMBL" id="JACHGR010000001">
    <property type="protein sequence ID" value="MBB6054194.1"/>
    <property type="molecule type" value="Genomic_DNA"/>
</dbReference>
<keyword evidence="4" id="KW-1003">Cell membrane</keyword>
<reference evidence="9 10" key="1">
    <citation type="submission" date="2020-08" db="EMBL/GenBank/DDBJ databases">
        <title>Genomic Encyclopedia of Type Strains, Phase IV (KMG-IV): sequencing the most valuable type-strain genomes for metagenomic binning, comparative biology and taxonomic classification.</title>
        <authorList>
            <person name="Goeker M."/>
        </authorList>
    </citation>
    <scope>NUCLEOTIDE SEQUENCE [LARGE SCALE GENOMIC DNA]</scope>
    <source>
        <strain evidence="9 10">DSM 22975</strain>
    </source>
</reference>
<dbReference type="Proteomes" id="UP000585721">
    <property type="component" value="Unassembled WGS sequence"/>
</dbReference>
<comment type="similarity">
    <text evidence="2">Belongs to the PsiE family.</text>
</comment>
<dbReference type="PANTHER" id="PTHR37819">
    <property type="entry name" value="PROTEIN PSIE"/>
    <property type="match status" value="1"/>
</dbReference>
<keyword evidence="6 8" id="KW-1133">Transmembrane helix</keyword>
<feature type="transmembrane region" description="Helical" evidence="8">
    <location>
        <begin position="73"/>
        <end position="90"/>
    </location>
</feature>
<feature type="transmembrane region" description="Helical" evidence="8">
    <location>
        <begin position="20"/>
        <end position="39"/>
    </location>
</feature>
<comment type="caution">
    <text evidence="9">The sequence shown here is derived from an EMBL/GenBank/DDBJ whole genome shotgun (WGS) entry which is preliminary data.</text>
</comment>
<evidence type="ECO:0000256" key="5">
    <source>
        <dbReference type="ARBA" id="ARBA00022692"/>
    </source>
</evidence>
<dbReference type="PIRSF" id="PIRSF029598">
    <property type="entry name" value="PsiE"/>
    <property type="match status" value="1"/>
</dbReference>
<dbReference type="GO" id="GO:0016036">
    <property type="term" value="P:cellular response to phosphate starvation"/>
    <property type="evidence" value="ECO:0007669"/>
    <property type="project" value="InterPro"/>
</dbReference>
<dbReference type="InterPro" id="IPR009315">
    <property type="entry name" value="P_starv_induced_PsiE"/>
</dbReference>
<dbReference type="Pfam" id="PF06146">
    <property type="entry name" value="PsiE"/>
    <property type="match status" value="1"/>
</dbReference>
<evidence type="ECO:0000256" key="3">
    <source>
        <dbReference type="ARBA" id="ARBA00021903"/>
    </source>
</evidence>
<comment type="subcellular location">
    <subcellularLocation>
        <location evidence="1">Cell inner membrane</location>
        <topology evidence="1">Multi-pass membrane protein</topology>
    </subcellularLocation>
</comment>
<evidence type="ECO:0000256" key="6">
    <source>
        <dbReference type="ARBA" id="ARBA00022989"/>
    </source>
</evidence>
<dbReference type="GO" id="GO:0005886">
    <property type="term" value="C:plasma membrane"/>
    <property type="evidence" value="ECO:0007669"/>
    <property type="project" value="UniProtKB-SubCell"/>
</dbReference>
<dbReference type="AlphaFoldDB" id="A0A841G4Z6"/>
<evidence type="ECO:0000256" key="7">
    <source>
        <dbReference type="ARBA" id="ARBA00023136"/>
    </source>
</evidence>
<proteinExistence type="inferred from homology"/>